<sequence length="831" mass="92483">MSSIHEAAAAGDHRRIMRMVYSGMDVNSVDEYGRTPLHVAVQEKQLDAVKALVMCRARADIKDSLGKSCDRLAEEVWFELSSQGCPEKSKLGEKIRYFVALYPGGKRVADTRKIMIQNQHLPRFPPFLPASGPEGQPLIRKAIIIGQAHYEANGQSIHHALADSQIVAHRLSRIGYDVTVGINLETEELRRCLMDGLDELEPGPLRLVIYFIGMVERRTDAAGRRESLLCGVNRRFSPARMPEDLALEELLKTLEGKMKFGSTALMVVDATRSFSTVPGGLERGSPSCGVVTPPMVTHSEGFLDAEQAALATVLGRIPSSSMGLRSCVGMNQFSPDRSFPSDFYSGASVRSDLDYVASCGPYPAEVGRGISLLCAHLPNKLLPAEFFEPLSMIFSDESTTSLLAPEKAQIDRMVELSGITRNCSVKSRETLRKRSAKILNLPEDSPPASIFGVCLDAALEKFADDYEREGGEEGLHRCSQLVPMMGESGYGRILDFSAAGRFLASSMALLASSLLSNVFGAPCELDLQIDAEPGRKKAPVTRDKKGELGYIFTDGEDVCGTATVRLKGDKRLEHQGIRVELIGQVDMLYDRSSSYDFFSIAKDLEPPGVLTETRSYKWKFSSVDKTCETYNGINVRLRYLVRLVVQRPYATNVSKEVDFAVQLVQPQPEMNTSIKMEVGIEDCLHIEFEYSQSKFNLKDVVVGKVYFLLVRLKIKHMELDIIRREVTGAGAGSNQLGGTTDNETVTKFEIMDGAPVRAECIPVRLYLSGFDLTPTYKNVQNKFSVRYFLNLVLVDEEDRRYFKQQEITIKSMWQLRRQLLGHLVDHFILVE</sequence>
<dbReference type="Pfam" id="PF03643">
    <property type="entry name" value="Vps26"/>
    <property type="match status" value="1"/>
</dbReference>
<dbReference type="AlphaFoldDB" id="A0A7J6L548"/>
<dbReference type="Gene3D" id="2.60.40.640">
    <property type="match status" value="2"/>
</dbReference>
<dbReference type="InterPro" id="IPR029030">
    <property type="entry name" value="Caspase-like_dom_sf"/>
</dbReference>
<dbReference type="PANTHER" id="PTHR12233">
    <property type="entry name" value="VACUOLAR PROTEIN SORTING 26 RELATED"/>
    <property type="match status" value="1"/>
</dbReference>
<gene>
    <name evidence="7" type="primary">VPS26A</name>
    <name evidence="7" type="ORF">FOL46_008779</name>
    <name evidence="6" type="ORF">FOZ61_009756</name>
</gene>
<feature type="non-terminal residue" evidence="7">
    <location>
        <position position="831"/>
    </location>
</feature>
<evidence type="ECO:0000256" key="2">
    <source>
        <dbReference type="ARBA" id="ARBA00022448"/>
    </source>
</evidence>
<dbReference type="Proteomes" id="UP000572268">
    <property type="component" value="Unassembled WGS sequence"/>
</dbReference>
<dbReference type="EMBL" id="JABANN010000731">
    <property type="protein sequence ID" value="KAF4654316.1"/>
    <property type="molecule type" value="Genomic_DNA"/>
</dbReference>
<dbReference type="GO" id="GO:0006886">
    <property type="term" value="P:intracellular protein transport"/>
    <property type="evidence" value="ECO:0007669"/>
    <property type="project" value="InterPro"/>
</dbReference>
<dbReference type="InterPro" id="IPR002110">
    <property type="entry name" value="Ankyrin_rpt"/>
</dbReference>
<evidence type="ECO:0000313" key="7">
    <source>
        <dbReference type="EMBL" id="KAF4654316.1"/>
    </source>
</evidence>
<keyword evidence="2" id="KW-0813">Transport</keyword>
<dbReference type="Pfam" id="PF00656">
    <property type="entry name" value="Peptidase_C14"/>
    <property type="match status" value="1"/>
</dbReference>
<dbReference type="GO" id="GO:0006508">
    <property type="term" value="P:proteolysis"/>
    <property type="evidence" value="ECO:0007669"/>
    <property type="project" value="InterPro"/>
</dbReference>
<dbReference type="GO" id="GO:0030904">
    <property type="term" value="C:retromer complex"/>
    <property type="evidence" value="ECO:0007669"/>
    <property type="project" value="UniProtKB-ARBA"/>
</dbReference>
<name>A0A7J6L548_PEROL</name>
<dbReference type="Gene3D" id="1.25.40.20">
    <property type="entry name" value="Ankyrin repeat-containing domain"/>
    <property type="match status" value="1"/>
</dbReference>
<evidence type="ECO:0000313" key="9">
    <source>
        <dbReference type="Proteomes" id="UP000572268"/>
    </source>
</evidence>
<dbReference type="PROSITE" id="PS50297">
    <property type="entry name" value="ANK_REP_REGION"/>
    <property type="match status" value="1"/>
</dbReference>
<feature type="domain" description="Peptidase C14 caspase" evidence="5">
    <location>
        <begin position="140"/>
        <end position="272"/>
    </location>
</feature>
<comment type="caution">
    <text evidence="7">The sequence shown here is derived from an EMBL/GenBank/DDBJ whole genome shotgun (WGS) entry which is preliminary data.</text>
</comment>
<comment type="similarity">
    <text evidence="1">Belongs to the VPS26 family.</text>
</comment>
<evidence type="ECO:0000256" key="1">
    <source>
        <dbReference type="ARBA" id="ARBA00009100"/>
    </source>
</evidence>
<dbReference type="SUPFAM" id="SSF48403">
    <property type="entry name" value="Ankyrin repeat"/>
    <property type="match status" value="1"/>
</dbReference>
<dbReference type="SUPFAM" id="SSF52129">
    <property type="entry name" value="Caspase-like"/>
    <property type="match status" value="1"/>
</dbReference>
<dbReference type="Gene3D" id="3.40.50.1460">
    <property type="match status" value="1"/>
</dbReference>
<dbReference type="EMBL" id="JABAHT010000736">
    <property type="protein sequence ID" value="KAF4652328.1"/>
    <property type="molecule type" value="Genomic_DNA"/>
</dbReference>
<evidence type="ECO:0000256" key="3">
    <source>
        <dbReference type="ARBA" id="ARBA00022927"/>
    </source>
</evidence>
<dbReference type="FunFam" id="2.60.40.640:FF:000015">
    <property type="entry name" value="Vacuolar protein sorting-associated protein 26"/>
    <property type="match status" value="1"/>
</dbReference>
<dbReference type="OrthoDB" id="3821113at2759"/>
<dbReference type="InterPro" id="IPR036770">
    <property type="entry name" value="Ankyrin_rpt-contain_sf"/>
</dbReference>
<dbReference type="GO" id="GO:0004197">
    <property type="term" value="F:cysteine-type endopeptidase activity"/>
    <property type="evidence" value="ECO:0007669"/>
    <property type="project" value="InterPro"/>
</dbReference>
<dbReference type="SMART" id="SM00248">
    <property type="entry name" value="ANK"/>
    <property type="match status" value="1"/>
</dbReference>
<evidence type="ECO:0000259" key="5">
    <source>
        <dbReference type="Pfam" id="PF00656"/>
    </source>
</evidence>
<dbReference type="Proteomes" id="UP000570595">
    <property type="component" value="Unassembled WGS sequence"/>
</dbReference>
<dbReference type="InterPro" id="IPR014752">
    <property type="entry name" value="Arrestin-like_C"/>
</dbReference>
<evidence type="ECO:0000313" key="8">
    <source>
        <dbReference type="Proteomes" id="UP000570595"/>
    </source>
</evidence>
<evidence type="ECO:0000313" key="6">
    <source>
        <dbReference type="EMBL" id="KAF4652328.1"/>
    </source>
</evidence>
<dbReference type="Pfam" id="PF13637">
    <property type="entry name" value="Ank_4"/>
    <property type="match status" value="1"/>
</dbReference>
<protein>
    <submittedName>
        <fullName evidence="7">Vacuolar protein sorting-associated protein 26A</fullName>
    </submittedName>
</protein>
<dbReference type="InterPro" id="IPR011600">
    <property type="entry name" value="Pept_C14_caspase"/>
</dbReference>
<keyword evidence="3" id="KW-0653">Protein transport</keyword>
<evidence type="ECO:0000256" key="4">
    <source>
        <dbReference type="PROSITE-ProRule" id="PRU00023"/>
    </source>
</evidence>
<proteinExistence type="inferred from homology"/>
<organism evidence="7 9">
    <name type="scientific">Perkinsus olseni</name>
    <name type="common">Perkinsus atlanticus</name>
    <dbReference type="NCBI Taxonomy" id="32597"/>
    <lineage>
        <taxon>Eukaryota</taxon>
        <taxon>Sar</taxon>
        <taxon>Alveolata</taxon>
        <taxon>Perkinsozoa</taxon>
        <taxon>Perkinsea</taxon>
        <taxon>Perkinsida</taxon>
        <taxon>Perkinsidae</taxon>
        <taxon>Perkinsus</taxon>
    </lineage>
</organism>
<dbReference type="PROSITE" id="PS50088">
    <property type="entry name" value="ANK_REPEAT"/>
    <property type="match status" value="1"/>
</dbReference>
<accession>A0A7J6L548</accession>
<keyword evidence="4" id="KW-0040">ANK repeat</keyword>
<feature type="repeat" description="ANK" evidence="4">
    <location>
        <begin position="32"/>
        <end position="64"/>
    </location>
</feature>
<dbReference type="InterPro" id="IPR028934">
    <property type="entry name" value="Vps26-related"/>
</dbReference>
<reference evidence="8 9" key="1">
    <citation type="submission" date="2020-04" db="EMBL/GenBank/DDBJ databases">
        <title>Perkinsus olseni comparative genomics.</title>
        <authorList>
            <person name="Bogema D.R."/>
        </authorList>
    </citation>
    <scope>NUCLEOTIDE SEQUENCE [LARGE SCALE GENOMIC DNA]</scope>
    <source>
        <strain evidence="6">ATCC PRA-179</strain>
        <strain evidence="7">ATCC PRA-31</strain>
    </source>
</reference>